<evidence type="ECO:0008006" key="3">
    <source>
        <dbReference type="Google" id="ProtNLM"/>
    </source>
</evidence>
<dbReference type="PANTHER" id="PTHR34613">
    <property type="entry name" value="SLL0800 PROTEIN"/>
    <property type="match status" value="1"/>
</dbReference>
<gene>
    <name evidence="1" type="ORF">QO018_002499</name>
</gene>
<dbReference type="EMBL" id="JAUSVU010000007">
    <property type="protein sequence ID" value="MDQ0533641.1"/>
    <property type="molecule type" value="Genomic_DNA"/>
</dbReference>
<protein>
    <recommendedName>
        <fullName evidence="3">DUF4351 domain-containing protein</fullName>
    </recommendedName>
</protein>
<accession>A0ABU0MK96</accession>
<comment type="caution">
    <text evidence="1">The sequence shown here is derived from an EMBL/GenBank/DDBJ whole genome shotgun (WGS) entry which is preliminary data.</text>
</comment>
<sequence length="290" mass="32065">MKLDITLRSLTGPDTPALIRMLAGAGVAGSLPTEFPDARDRRVDTLVRLEDGRILHLEWQARADEAMPRRMLWYWLLITEAHPDVPVEQLVVQVGGTAAVAGRLEAPGLSFAYRVVDSRSLDPAPLLASPAVEDNLLAILCGRDHLTPTVRAILARLAPLDERPRRDALTRLLILAGLRGVTRLLILAGLRGVTRLVVEEVRTMPMQVDVERDPYLADLIRQGRTEGRIEGKLEGEAAALLRLVERRFGPLPAHARDRIASADPRMVEEWLDRVLEAASLDELLADRPAN</sequence>
<evidence type="ECO:0000313" key="1">
    <source>
        <dbReference type="EMBL" id="MDQ0533641.1"/>
    </source>
</evidence>
<evidence type="ECO:0000313" key="2">
    <source>
        <dbReference type="Proteomes" id="UP001244552"/>
    </source>
</evidence>
<proteinExistence type="predicted"/>
<dbReference type="RefSeq" id="WP_209982096.1">
    <property type="nucleotide sequence ID" value="NZ_JAGINO010000007.1"/>
</dbReference>
<name>A0ABU0MK96_9PROT</name>
<reference evidence="1 2" key="1">
    <citation type="submission" date="2023-07" db="EMBL/GenBank/DDBJ databases">
        <title>Genomic Encyclopedia of Type Strains, Phase IV (KMG-IV): sequencing the most valuable type-strain genomes for metagenomic binning, comparative biology and taxonomic classification.</title>
        <authorList>
            <person name="Goeker M."/>
        </authorList>
    </citation>
    <scope>NUCLEOTIDE SEQUENCE [LARGE SCALE GENOMIC DNA]</scope>
    <source>
        <strain evidence="1 2">DSM 19922</strain>
    </source>
</reference>
<dbReference type="PANTHER" id="PTHR34613:SF1">
    <property type="entry name" value="SLL6017 PROTEIN"/>
    <property type="match status" value="1"/>
</dbReference>
<keyword evidence="2" id="KW-1185">Reference proteome</keyword>
<organism evidence="1 2">
    <name type="scientific">Azospirillum picis</name>
    <dbReference type="NCBI Taxonomy" id="488438"/>
    <lineage>
        <taxon>Bacteria</taxon>
        <taxon>Pseudomonadati</taxon>
        <taxon>Pseudomonadota</taxon>
        <taxon>Alphaproteobacteria</taxon>
        <taxon>Rhodospirillales</taxon>
        <taxon>Azospirillaceae</taxon>
        <taxon>Azospirillum</taxon>
    </lineage>
</organism>
<dbReference type="Proteomes" id="UP001244552">
    <property type="component" value="Unassembled WGS sequence"/>
</dbReference>